<evidence type="ECO:0000313" key="1">
    <source>
        <dbReference type="EMBL" id="CDI82518.1"/>
    </source>
</evidence>
<dbReference type="AlphaFoldDB" id="U6GTD4"/>
<evidence type="ECO:0000313" key="2">
    <source>
        <dbReference type="Proteomes" id="UP000018201"/>
    </source>
</evidence>
<proteinExistence type="predicted"/>
<sequence>MGRIDAGLQQQLEDSSSVVLPLNRRFPVKAAEEVMASVLQSKLKGEAYSADQASQLAKNLGASLRDALTALSRPRYRIGVAVDLGEDCGQGIRVGSRCFWDSKTDSVARAVYTNSSIFCVATAYAVYQY</sequence>
<dbReference type="PANTHER" id="PTHR21255:SF7">
    <property type="entry name" value="DYNEIN LIGHT CHAIN TCTEX-TYPE PROTEIN 2B"/>
    <property type="match status" value="1"/>
</dbReference>
<dbReference type="VEuPathDB" id="ToxoDB:EPH_0040350"/>
<dbReference type="EMBL" id="HG692346">
    <property type="protein sequence ID" value="CDI82518.1"/>
    <property type="molecule type" value="Genomic_DNA"/>
</dbReference>
<dbReference type="GO" id="GO:0005868">
    <property type="term" value="C:cytoplasmic dynein complex"/>
    <property type="evidence" value="ECO:0007669"/>
    <property type="project" value="TreeGrafter"/>
</dbReference>
<dbReference type="InterPro" id="IPR005334">
    <property type="entry name" value="Tctex-1-like"/>
</dbReference>
<protein>
    <submittedName>
        <fullName evidence="1">Tctex1 domain-containing protein 4, related</fullName>
    </submittedName>
</protein>
<dbReference type="Proteomes" id="UP000018201">
    <property type="component" value="Unassembled WGS sequence"/>
</dbReference>
<keyword evidence="2" id="KW-1185">Reference proteome</keyword>
<dbReference type="GO" id="GO:0005737">
    <property type="term" value="C:cytoplasm"/>
    <property type="evidence" value="ECO:0007669"/>
    <property type="project" value="TreeGrafter"/>
</dbReference>
<gene>
    <name evidence="1" type="ORF">EPH_0040350</name>
</gene>
<name>U6GTD4_9EIME</name>
<dbReference type="Gene3D" id="3.30.1140.40">
    <property type="entry name" value="Tctex-1"/>
    <property type="match status" value="1"/>
</dbReference>
<reference evidence="1" key="2">
    <citation type="submission" date="2013-10" db="EMBL/GenBank/DDBJ databases">
        <authorList>
            <person name="Aslett M."/>
        </authorList>
    </citation>
    <scope>NUCLEOTIDE SEQUENCE [LARGE SCALE GENOMIC DNA]</scope>
    <source>
        <strain evidence="1">Houghton</strain>
    </source>
</reference>
<dbReference type="InterPro" id="IPR038586">
    <property type="entry name" value="Tctex-1-like_sf"/>
</dbReference>
<reference evidence="1" key="1">
    <citation type="submission" date="2013-10" db="EMBL/GenBank/DDBJ databases">
        <title>Genomic analysis of the causative agents of coccidiosis in chickens.</title>
        <authorList>
            <person name="Reid A.J."/>
            <person name="Blake D."/>
            <person name="Billington K."/>
            <person name="Browne H."/>
            <person name="Dunn M."/>
            <person name="Hung S."/>
            <person name="Kawahara F."/>
            <person name="Miranda-Saavedra D."/>
            <person name="Mourier T."/>
            <person name="Nagra H."/>
            <person name="Otto T.D."/>
            <person name="Rawlings N."/>
            <person name="Sanchez A."/>
            <person name="Sanders M."/>
            <person name="Subramaniam C."/>
            <person name="Tay Y."/>
            <person name="Dear P."/>
            <person name="Doerig C."/>
            <person name="Gruber A."/>
            <person name="Parkinson J."/>
            <person name="Shirley M."/>
            <person name="Wan K.L."/>
            <person name="Berriman M."/>
            <person name="Tomley F."/>
            <person name="Pain A."/>
        </authorList>
    </citation>
    <scope>NUCLEOTIDE SEQUENCE [LARGE SCALE GENOMIC DNA]</scope>
    <source>
        <strain evidence="1">Houghton</strain>
    </source>
</reference>
<organism evidence="1 2">
    <name type="scientific">Eimeria praecox</name>
    <dbReference type="NCBI Taxonomy" id="51316"/>
    <lineage>
        <taxon>Eukaryota</taxon>
        <taxon>Sar</taxon>
        <taxon>Alveolata</taxon>
        <taxon>Apicomplexa</taxon>
        <taxon>Conoidasida</taxon>
        <taxon>Coccidia</taxon>
        <taxon>Eucoccidiorida</taxon>
        <taxon>Eimeriorina</taxon>
        <taxon>Eimeriidae</taxon>
        <taxon>Eimeria</taxon>
    </lineage>
</organism>
<dbReference type="OrthoDB" id="10260741at2759"/>
<dbReference type="GO" id="GO:0045505">
    <property type="term" value="F:dynein intermediate chain binding"/>
    <property type="evidence" value="ECO:0007669"/>
    <property type="project" value="TreeGrafter"/>
</dbReference>
<accession>U6GTD4</accession>
<dbReference type="CDD" id="cd21459">
    <property type="entry name" value="DLC-like_TCTEX1D2"/>
    <property type="match status" value="1"/>
</dbReference>
<dbReference type="GO" id="GO:0007018">
    <property type="term" value="P:microtubule-based movement"/>
    <property type="evidence" value="ECO:0007669"/>
    <property type="project" value="TreeGrafter"/>
</dbReference>
<dbReference type="Pfam" id="PF03645">
    <property type="entry name" value="Tctex-1"/>
    <property type="match status" value="1"/>
</dbReference>
<dbReference type="PANTHER" id="PTHR21255">
    <property type="entry name" value="T-COMPLEX-ASSOCIATED-TESTIS-EXPRESSED 1/ DYNEIN LIGHT CHAIN"/>
    <property type="match status" value="1"/>
</dbReference>